<accession>A0A9N8HI50</accession>
<organism evidence="2 3">
    <name type="scientific">Seminavis robusta</name>
    <dbReference type="NCBI Taxonomy" id="568900"/>
    <lineage>
        <taxon>Eukaryota</taxon>
        <taxon>Sar</taxon>
        <taxon>Stramenopiles</taxon>
        <taxon>Ochrophyta</taxon>
        <taxon>Bacillariophyta</taxon>
        <taxon>Bacillariophyceae</taxon>
        <taxon>Bacillariophycidae</taxon>
        <taxon>Naviculales</taxon>
        <taxon>Naviculaceae</taxon>
        <taxon>Seminavis</taxon>
    </lineage>
</organism>
<sequence length="376" mass="41273">MSSSENVVPGLVEPGDLFPTEDESLVYEPIARLVKNPEPGSNKLVKHTLQQYQDEAAYCASKLAVMAAKGWDLRVEANSKLHRINKERRKNGYPAILAWVFEDDMSGVWPVRYLVEDGTRSMLPYCNDFPDTFIFERLFKLKLILPDPFTEAHKTTDFCAIWGYNEDEYINRYHRWLAEIDLLTEGVEETTEVSSELSSESSTGSDLVNMGGVNLRKLERLIDNGASSPDSSLLESSSPGSSSPGSSSGSSGGIVFDYDCSGSDGIEDGKPAAAGSPRLNVEKLAQLDDEICEILMRPCKWGIMTQLPAEDEDNTAAAKTDTANEESEEEESPKKKQKTSDNEEATIDGQESGGDDSETDQVPSGVEILCTGSFSY</sequence>
<protein>
    <submittedName>
        <fullName evidence="2">Uncharacterized protein</fullName>
    </submittedName>
</protein>
<dbReference type="Proteomes" id="UP001153069">
    <property type="component" value="Unassembled WGS sequence"/>
</dbReference>
<evidence type="ECO:0000313" key="2">
    <source>
        <dbReference type="EMBL" id="CAB9513115.1"/>
    </source>
</evidence>
<feature type="region of interest" description="Disordered" evidence="1">
    <location>
        <begin position="307"/>
        <end position="376"/>
    </location>
</feature>
<dbReference type="EMBL" id="CAICTM010000571">
    <property type="protein sequence ID" value="CAB9513115.1"/>
    <property type="molecule type" value="Genomic_DNA"/>
</dbReference>
<feature type="compositionally biased region" description="Basic and acidic residues" evidence="1">
    <location>
        <begin position="332"/>
        <end position="341"/>
    </location>
</feature>
<evidence type="ECO:0000313" key="3">
    <source>
        <dbReference type="Proteomes" id="UP001153069"/>
    </source>
</evidence>
<proteinExistence type="predicted"/>
<name>A0A9N8HI50_9STRA</name>
<dbReference type="AlphaFoldDB" id="A0A9N8HI50"/>
<feature type="region of interest" description="Disordered" evidence="1">
    <location>
        <begin position="227"/>
        <end position="275"/>
    </location>
</feature>
<gene>
    <name evidence="2" type="ORF">SEMRO_572_G168860.1</name>
</gene>
<reference evidence="2" key="1">
    <citation type="submission" date="2020-06" db="EMBL/GenBank/DDBJ databases">
        <authorList>
            <consortium name="Plant Systems Biology data submission"/>
        </authorList>
    </citation>
    <scope>NUCLEOTIDE SEQUENCE</scope>
    <source>
        <strain evidence="2">D6</strain>
    </source>
</reference>
<keyword evidence="3" id="KW-1185">Reference proteome</keyword>
<evidence type="ECO:0000256" key="1">
    <source>
        <dbReference type="SAM" id="MobiDB-lite"/>
    </source>
</evidence>
<comment type="caution">
    <text evidence="2">The sequence shown here is derived from an EMBL/GenBank/DDBJ whole genome shotgun (WGS) entry which is preliminary data.</text>
</comment>
<feature type="compositionally biased region" description="Low complexity" evidence="1">
    <location>
        <begin position="227"/>
        <end position="249"/>
    </location>
</feature>